<keyword evidence="5" id="KW-1185">Reference proteome</keyword>
<feature type="compositionally biased region" description="Basic and acidic residues" evidence="1">
    <location>
        <begin position="28"/>
        <end position="40"/>
    </location>
</feature>
<feature type="region of interest" description="Disordered" evidence="1">
    <location>
        <begin position="1"/>
        <end position="40"/>
    </location>
</feature>
<organism evidence="4 5">
    <name type="scientific">Rathayibacter festucae</name>
    <dbReference type="NCBI Taxonomy" id="110937"/>
    <lineage>
        <taxon>Bacteria</taxon>
        <taxon>Bacillati</taxon>
        <taxon>Actinomycetota</taxon>
        <taxon>Actinomycetes</taxon>
        <taxon>Micrococcales</taxon>
        <taxon>Microbacteriaceae</taxon>
        <taxon>Rathayibacter</taxon>
    </lineage>
</organism>
<feature type="transmembrane region" description="Helical" evidence="2">
    <location>
        <begin position="87"/>
        <end position="109"/>
    </location>
</feature>
<name>A0ABX6H4M2_9MICO</name>
<evidence type="ECO:0000313" key="5">
    <source>
        <dbReference type="Proteomes" id="UP000464597"/>
    </source>
</evidence>
<dbReference type="InterPro" id="IPR025698">
    <property type="entry name" value="2TM_dom"/>
</dbReference>
<proteinExistence type="predicted"/>
<evidence type="ECO:0000313" key="4">
    <source>
        <dbReference type="EMBL" id="QHC64716.1"/>
    </source>
</evidence>
<dbReference type="Proteomes" id="UP000464597">
    <property type="component" value="Chromosome"/>
</dbReference>
<reference evidence="5" key="1">
    <citation type="submission" date="2019-12" db="EMBL/GenBank/DDBJ databases">
        <title>Complete and draft genome sequences of new strains and members of some known species of the genus Rathayibacter isolated from plants.</title>
        <authorList>
            <person name="Tarlachkov S.V."/>
            <person name="Starodumova I.P."/>
            <person name="Dorofeeva L.V."/>
            <person name="Prisyazhnaya N.V."/>
            <person name="Leyn S."/>
            <person name="Zlamal J."/>
            <person name="Elan M."/>
            <person name="Osterman A.L."/>
            <person name="Nadler S."/>
            <person name="Subbotin S.A."/>
            <person name="Evtushenko L.I."/>
        </authorList>
    </citation>
    <scope>NUCLEOTIDE SEQUENCE [LARGE SCALE GENOMIC DNA]</scope>
    <source>
        <strain evidence="5">VKM Ac-2802</strain>
    </source>
</reference>
<evidence type="ECO:0000256" key="2">
    <source>
        <dbReference type="SAM" id="Phobius"/>
    </source>
</evidence>
<evidence type="ECO:0000259" key="3">
    <source>
        <dbReference type="Pfam" id="PF13239"/>
    </source>
</evidence>
<dbReference type="Pfam" id="PF13239">
    <property type="entry name" value="2TM"/>
    <property type="match status" value="1"/>
</dbReference>
<keyword evidence="2" id="KW-0812">Transmembrane</keyword>
<gene>
    <name evidence="4" type="ORF">GSU69_04910</name>
</gene>
<keyword evidence="2" id="KW-1133">Transmembrane helix</keyword>
<feature type="domain" description="2TM" evidence="3">
    <location>
        <begin position="50"/>
        <end position="129"/>
    </location>
</feature>
<accession>A0ABX6H4M2</accession>
<keyword evidence="2" id="KW-0472">Membrane</keyword>
<dbReference type="EMBL" id="CP047180">
    <property type="protein sequence ID" value="QHC64716.1"/>
    <property type="molecule type" value="Genomic_DNA"/>
</dbReference>
<protein>
    <recommendedName>
        <fullName evidence="3">2TM domain-containing protein</fullName>
    </recommendedName>
</protein>
<sequence length="133" mass="14213">MGVPGPVGPARSAVGDRGRAKLRGAAAGRERSEKPAEVELARPEDIERAQAVKDLKRRRDFAGSVGGWMTVSAISTGVWFATGADGYFWPIWPMLGIGIGVASQAAALWGPAKKEITEADIAAQMRKRELRGR</sequence>
<evidence type="ECO:0000256" key="1">
    <source>
        <dbReference type="SAM" id="MobiDB-lite"/>
    </source>
</evidence>
<feature type="transmembrane region" description="Helical" evidence="2">
    <location>
        <begin position="61"/>
        <end position="81"/>
    </location>
</feature>